<evidence type="ECO:0008006" key="11">
    <source>
        <dbReference type="Google" id="ProtNLM"/>
    </source>
</evidence>
<sequence length="502" mass="57146">MPSEIFSISKKRSEEEEERRAGTHFLVGLGGNEQSRQQDSQTCIQSREKYKSGELREEEKRIDLTPRLTAADFSGVLLSLRPSRYVSLRARTYLNDRGRPRLSPLRISYDGFRGRLHAVSVQMEANGYQMGVHEYTHLLNCARAGNDRVLAEQLWRRMAAAGVAPDTWAYNSYMAALCGTVTSKRELRVTEQTLAMRSSTPEDVRTRAVTIYRSMIDRGVVPNSMTFDLLLLAMSRMGDIKGVCRTLKEVWDVDVGALATGKETAPPVVGKGSPLYPTQHTLLAVAAAFGSNNDVESAVRTVDHLARRYKVPISRATWAMLLNWTYVATRPPAPYLPKYSPVNLWGIMTAPPYSVAPTIEMYDYVVRSLIARKMPKQAIAVINDALKIYAAGVASIEQHVGGSEKEAWRRRMEFRERSMVRRWAELLCLGKGMRPWYARTMVPDVVRKLDWFLGDRITYVTPTAFITLQRGKEYWWRPMSIRRRKRTWMPLGTGSKEMDYLD</sequence>
<organism evidence="9 10">
    <name type="scientific">Morchella conica CCBAS932</name>
    <dbReference type="NCBI Taxonomy" id="1392247"/>
    <lineage>
        <taxon>Eukaryota</taxon>
        <taxon>Fungi</taxon>
        <taxon>Dikarya</taxon>
        <taxon>Ascomycota</taxon>
        <taxon>Pezizomycotina</taxon>
        <taxon>Pezizomycetes</taxon>
        <taxon>Pezizales</taxon>
        <taxon>Morchellaceae</taxon>
        <taxon>Morchella</taxon>
    </lineage>
</organism>
<dbReference type="STRING" id="1392247.A0A3N4L366"/>
<protein>
    <recommendedName>
        <fullName evidence="11">Pentacotripeptide-repeat region of PRORP domain-containing protein</fullName>
    </recommendedName>
</protein>
<feature type="compositionally biased region" description="Polar residues" evidence="8">
    <location>
        <begin position="32"/>
        <end position="43"/>
    </location>
</feature>
<feature type="region of interest" description="Disordered" evidence="8">
    <location>
        <begin position="1"/>
        <end position="43"/>
    </location>
</feature>
<dbReference type="InterPro" id="IPR011990">
    <property type="entry name" value="TPR-like_helical_dom_sf"/>
</dbReference>
<keyword evidence="4" id="KW-0809">Transit peptide</keyword>
<comment type="function">
    <text evidence="6">Regulates mitochondrial small subunit maturation by controlling 15S rRNA 5'-end processing. Localizes to the 5' precursor of the 15S rRNA in a position that is subsequently occupied by mS47 in the mature yeast mtSSU. Uses structure and sequence-specific RNA recognition, binding to a single-stranded region of the precursor and specifically recognizing bases -6 to -1. The exchange of Ccm1 for mS47 is coupled to the irreversible removal of precursor rRNA that is accompanied by conformational changes of the mitoribosomal proteins uS5m and mS26. These conformational changes signal completion of 5'-end rRNA processing through protection of the mature 5'-end of the 15S rRNA and stabilization of mS47. The removal of the 5' precursor together with the dissociation of Ccm1 may be catalyzed by the 5'-3' exoribonuclease Pet127. Involved in the specific removal of group I introns in mitochondrial encoded transcripts.</text>
</comment>
<proteinExistence type="inferred from homology"/>
<keyword evidence="3" id="KW-0677">Repeat</keyword>
<dbReference type="Pfam" id="PF12921">
    <property type="entry name" value="ATP13"/>
    <property type="match status" value="1"/>
</dbReference>
<dbReference type="InterPro" id="IPR024319">
    <property type="entry name" value="ATPase_expression_mit"/>
</dbReference>
<name>A0A3N4L366_9PEZI</name>
<dbReference type="InParanoid" id="A0A3N4L366"/>
<dbReference type="Gene3D" id="1.25.40.10">
    <property type="entry name" value="Tetratricopeptide repeat domain"/>
    <property type="match status" value="1"/>
</dbReference>
<gene>
    <name evidence="9" type="ORF">P167DRAFT_557159</name>
</gene>
<evidence type="ECO:0000256" key="8">
    <source>
        <dbReference type="SAM" id="MobiDB-lite"/>
    </source>
</evidence>
<reference evidence="9 10" key="1">
    <citation type="journal article" date="2018" name="Nat. Ecol. Evol.">
        <title>Pezizomycetes genomes reveal the molecular basis of ectomycorrhizal truffle lifestyle.</title>
        <authorList>
            <person name="Murat C."/>
            <person name="Payen T."/>
            <person name="Noel B."/>
            <person name="Kuo A."/>
            <person name="Morin E."/>
            <person name="Chen J."/>
            <person name="Kohler A."/>
            <person name="Krizsan K."/>
            <person name="Balestrini R."/>
            <person name="Da Silva C."/>
            <person name="Montanini B."/>
            <person name="Hainaut M."/>
            <person name="Levati E."/>
            <person name="Barry K.W."/>
            <person name="Belfiori B."/>
            <person name="Cichocki N."/>
            <person name="Clum A."/>
            <person name="Dockter R.B."/>
            <person name="Fauchery L."/>
            <person name="Guy J."/>
            <person name="Iotti M."/>
            <person name="Le Tacon F."/>
            <person name="Lindquist E.A."/>
            <person name="Lipzen A."/>
            <person name="Malagnac F."/>
            <person name="Mello A."/>
            <person name="Molinier V."/>
            <person name="Miyauchi S."/>
            <person name="Poulain J."/>
            <person name="Riccioni C."/>
            <person name="Rubini A."/>
            <person name="Sitrit Y."/>
            <person name="Splivallo R."/>
            <person name="Traeger S."/>
            <person name="Wang M."/>
            <person name="Zifcakova L."/>
            <person name="Wipf D."/>
            <person name="Zambonelli A."/>
            <person name="Paolocci F."/>
            <person name="Nowrousian M."/>
            <person name="Ottonello S."/>
            <person name="Baldrian P."/>
            <person name="Spatafora J.W."/>
            <person name="Henrissat B."/>
            <person name="Nagy L.G."/>
            <person name="Aury J.M."/>
            <person name="Wincker P."/>
            <person name="Grigoriev I.V."/>
            <person name="Bonfante P."/>
            <person name="Martin F.M."/>
        </authorList>
    </citation>
    <scope>NUCLEOTIDE SEQUENCE [LARGE SCALE GENOMIC DNA]</scope>
    <source>
        <strain evidence="9 10">CCBAS932</strain>
    </source>
</reference>
<dbReference type="PANTHER" id="PTHR47936">
    <property type="entry name" value="PPR_LONG DOMAIN-CONTAINING PROTEIN"/>
    <property type="match status" value="1"/>
</dbReference>
<dbReference type="EMBL" id="ML119111">
    <property type="protein sequence ID" value="RPB15962.1"/>
    <property type="molecule type" value="Genomic_DNA"/>
</dbReference>
<keyword evidence="10" id="KW-1185">Reference proteome</keyword>
<dbReference type="GO" id="GO:0005739">
    <property type="term" value="C:mitochondrion"/>
    <property type="evidence" value="ECO:0007669"/>
    <property type="project" value="UniProtKB-SubCell"/>
</dbReference>
<evidence type="ECO:0000256" key="4">
    <source>
        <dbReference type="ARBA" id="ARBA00022946"/>
    </source>
</evidence>
<dbReference type="OrthoDB" id="185373at2759"/>
<keyword evidence="5" id="KW-0496">Mitochondrion</keyword>
<evidence type="ECO:0000256" key="1">
    <source>
        <dbReference type="ARBA" id="ARBA00004173"/>
    </source>
</evidence>
<evidence type="ECO:0000256" key="5">
    <source>
        <dbReference type="ARBA" id="ARBA00023128"/>
    </source>
</evidence>
<dbReference type="InterPro" id="IPR002885">
    <property type="entry name" value="PPR_rpt"/>
</dbReference>
<dbReference type="PANTHER" id="PTHR47936:SF1">
    <property type="entry name" value="PENTATRICOPEPTIDE REPEAT-CONTAINING PROTEIN GUN1, CHLOROPLASTIC"/>
    <property type="match status" value="1"/>
</dbReference>
<evidence type="ECO:0000313" key="10">
    <source>
        <dbReference type="Proteomes" id="UP000277580"/>
    </source>
</evidence>
<accession>A0A3N4L366</accession>
<evidence type="ECO:0000256" key="7">
    <source>
        <dbReference type="ARBA" id="ARBA00044511"/>
    </source>
</evidence>
<dbReference type="Pfam" id="PF13812">
    <property type="entry name" value="PPR_3"/>
    <property type="match status" value="1"/>
</dbReference>
<feature type="compositionally biased region" description="Basic and acidic residues" evidence="8">
    <location>
        <begin position="11"/>
        <end position="21"/>
    </location>
</feature>
<evidence type="ECO:0000256" key="2">
    <source>
        <dbReference type="ARBA" id="ARBA00006192"/>
    </source>
</evidence>
<comment type="subunit">
    <text evidence="7">Binds to mitochondrial small subunit 15S rRNA.</text>
</comment>
<evidence type="ECO:0000256" key="6">
    <source>
        <dbReference type="ARBA" id="ARBA00044493"/>
    </source>
</evidence>
<comment type="subcellular location">
    <subcellularLocation>
        <location evidence="1">Mitochondrion</location>
    </subcellularLocation>
</comment>
<dbReference type="AlphaFoldDB" id="A0A3N4L366"/>
<comment type="similarity">
    <text evidence="2">Belongs to the CCM1 family.</text>
</comment>
<dbReference type="Proteomes" id="UP000277580">
    <property type="component" value="Unassembled WGS sequence"/>
</dbReference>
<evidence type="ECO:0000256" key="3">
    <source>
        <dbReference type="ARBA" id="ARBA00022737"/>
    </source>
</evidence>
<evidence type="ECO:0000313" key="9">
    <source>
        <dbReference type="EMBL" id="RPB15962.1"/>
    </source>
</evidence>